<dbReference type="GO" id="GO:0009307">
    <property type="term" value="P:DNA restriction-modification system"/>
    <property type="evidence" value="ECO:0007669"/>
    <property type="project" value="UniProtKB-KW"/>
</dbReference>
<reference evidence="3 4" key="1">
    <citation type="journal article" date="2011" name="J. Bacteriol.">
        <title>Complete genome sequences of two hemotropic Mycoplasmas, Mycoplasma haemofelis strain Ohio2 and Mycoplasma suis strain Illinois.</title>
        <authorList>
            <person name="Messick J.B."/>
            <person name="Santos A.P."/>
            <person name="Guimaraes A.M."/>
        </authorList>
    </citation>
    <scope>NUCLEOTIDE SEQUENCE [LARGE SCALE GENOMIC DNA]</scope>
    <source>
        <strain evidence="3 4">Ohio2</strain>
    </source>
</reference>
<name>F6FIJ3_MYCHI</name>
<dbReference type="InterPro" id="IPR044946">
    <property type="entry name" value="Restrct_endonuc_typeI_TRD_sf"/>
</dbReference>
<evidence type="ECO:0000313" key="3">
    <source>
        <dbReference type="EMBL" id="AEG73041.1"/>
    </source>
</evidence>
<dbReference type="HOGENOM" id="CLU_2955607_0_0_14"/>
<accession>F6FIJ3</accession>
<dbReference type="GO" id="GO:0009035">
    <property type="term" value="F:type I site-specific deoxyribonuclease activity"/>
    <property type="evidence" value="ECO:0007669"/>
    <property type="project" value="UniProtKB-EC"/>
</dbReference>
<evidence type="ECO:0000256" key="2">
    <source>
        <dbReference type="ARBA" id="ARBA00023125"/>
    </source>
</evidence>
<dbReference type="STRING" id="859194.MHF_0772"/>
<dbReference type="Proteomes" id="UP000007952">
    <property type="component" value="Chromosome"/>
</dbReference>
<gene>
    <name evidence="3" type="ordered locus">MHF_0772</name>
</gene>
<keyword evidence="3" id="KW-0378">Hydrolase</keyword>
<keyword evidence="1" id="KW-0680">Restriction system</keyword>
<reference key="2">
    <citation type="submission" date="2011-05" db="EMBL/GenBank/DDBJ databases">
        <title>The Genome of Mycoplasma haemofelis Strain Ohio2, a pathogenic hemoplasma of the cat.</title>
        <authorList>
            <person name="Santos A.P."/>
            <person name="Guimaraes A.M.S."/>
            <person name="SanMiguel P.J."/>
            <person name="Martin S.W."/>
            <person name="Messick J.B."/>
        </authorList>
    </citation>
    <scope>NUCLEOTIDE SEQUENCE</scope>
    <source>
        <strain>Ohio2</strain>
    </source>
</reference>
<evidence type="ECO:0000313" key="4">
    <source>
        <dbReference type="Proteomes" id="UP000007952"/>
    </source>
</evidence>
<dbReference type="EC" id="3.1.21.3" evidence="3"/>
<dbReference type="KEGG" id="mhf:MHF_0772"/>
<sequence length="59" mass="6689">MSFKSFLSADKNIKHFELKDVCKIHTGLSFKSDFYGDNGFPIIKGGNIQDGQITTDNYR</sequence>
<keyword evidence="2" id="KW-0238">DNA-binding</keyword>
<dbReference type="GO" id="GO:0003677">
    <property type="term" value="F:DNA binding"/>
    <property type="evidence" value="ECO:0007669"/>
    <property type="project" value="UniProtKB-KW"/>
</dbReference>
<protein>
    <submittedName>
        <fullName evidence="3">Type I restriction-modification system, S subunit</fullName>
        <ecNumber evidence="3">3.1.21.3</ecNumber>
    </submittedName>
</protein>
<dbReference type="AlphaFoldDB" id="F6FIJ3"/>
<proteinExistence type="predicted"/>
<evidence type="ECO:0000256" key="1">
    <source>
        <dbReference type="ARBA" id="ARBA00022747"/>
    </source>
</evidence>
<dbReference type="SUPFAM" id="SSF116734">
    <property type="entry name" value="DNA methylase specificity domain"/>
    <property type="match status" value="1"/>
</dbReference>
<organism evidence="3 4">
    <name type="scientific">Mycoplasma haemofelis (strain Ohio2)</name>
    <dbReference type="NCBI Taxonomy" id="859194"/>
    <lineage>
        <taxon>Bacteria</taxon>
        <taxon>Bacillati</taxon>
        <taxon>Mycoplasmatota</taxon>
        <taxon>Mollicutes</taxon>
        <taxon>Mycoplasmataceae</taxon>
        <taxon>Mycoplasma</taxon>
    </lineage>
</organism>
<dbReference type="Gene3D" id="3.90.220.20">
    <property type="entry name" value="DNA methylase specificity domains"/>
    <property type="match status" value="1"/>
</dbReference>
<dbReference type="EMBL" id="CP002808">
    <property type="protein sequence ID" value="AEG73041.1"/>
    <property type="molecule type" value="Genomic_DNA"/>
</dbReference>